<dbReference type="PROSITE" id="PS50109">
    <property type="entry name" value="HIS_KIN"/>
    <property type="match status" value="1"/>
</dbReference>
<dbReference type="SUPFAM" id="SSF55874">
    <property type="entry name" value="ATPase domain of HSP90 chaperone/DNA topoisomerase II/histidine kinase"/>
    <property type="match status" value="1"/>
</dbReference>
<dbReference type="Gene3D" id="1.10.287.130">
    <property type="match status" value="1"/>
</dbReference>
<dbReference type="RefSeq" id="WP_150009324.1">
    <property type="nucleotide sequence ID" value="NZ_VWSG01000001.1"/>
</dbReference>
<dbReference type="EC" id="2.7.13.3" evidence="2"/>
<dbReference type="Gene3D" id="3.30.565.10">
    <property type="entry name" value="Histidine kinase-like ATPase, C-terminal domain"/>
    <property type="match status" value="1"/>
</dbReference>
<dbReference type="InterPro" id="IPR003594">
    <property type="entry name" value="HATPase_dom"/>
</dbReference>
<comment type="catalytic activity">
    <reaction evidence="1">
        <text>ATP + protein L-histidine = ADP + protein N-phospho-L-histidine.</text>
        <dbReference type="EC" id="2.7.13.3"/>
    </reaction>
</comment>
<dbReference type="CDD" id="cd00082">
    <property type="entry name" value="HisKA"/>
    <property type="match status" value="1"/>
</dbReference>
<dbReference type="InterPro" id="IPR004358">
    <property type="entry name" value="Sig_transdc_His_kin-like_C"/>
</dbReference>
<dbReference type="Pfam" id="PF02518">
    <property type="entry name" value="HATPase_c"/>
    <property type="match status" value="1"/>
</dbReference>
<evidence type="ECO:0000256" key="4">
    <source>
        <dbReference type="SAM" id="Phobius"/>
    </source>
</evidence>
<evidence type="ECO:0000256" key="1">
    <source>
        <dbReference type="ARBA" id="ARBA00000085"/>
    </source>
</evidence>
<evidence type="ECO:0000256" key="3">
    <source>
        <dbReference type="ARBA" id="ARBA00022553"/>
    </source>
</evidence>
<dbReference type="GO" id="GO:0000155">
    <property type="term" value="F:phosphorelay sensor kinase activity"/>
    <property type="evidence" value="ECO:0007669"/>
    <property type="project" value="InterPro"/>
</dbReference>
<evidence type="ECO:0000259" key="5">
    <source>
        <dbReference type="PROSITE" id="PS50109"/>
    </source>
</evidence>
<dbReference type="InterPro" id="IPR003661">
    <property type="entry name" value="HisK_dim/P_dom"/>
</dbReference>
<feature type="transmembrane region" description="Helical" evidence="4">
    <location>
        <begin position="218"/>
        <end position="237"/>
    </location>
</feature>
<dbReference type="InterPro" id="IPR036097">
    <property type="entry name" value="HisK_dim/P_sf"/>
</dbReference>
<dbReference type="AlphaFoldDB" id="A0A5M6CS64"/>
<comment type="caution">
    <text evidence="6">The sequence shown here is derived from an EMBL/GenBank/DDBJ whole genome shotgun (WGS) entry which is preliminary data.</text>
</comment>
<feature type="transmembrane region" description="Helical" evidence="4">
    <location>
        <begin position="9"/>
        <end position="28"/>
    </location>
</feature>
<keyword evidence="4" id="KW-0812">Transmembrane</keyword>
<dbReference type="SMART" id="SM00387">
    <property type="entry name" value="HATPase_c"/>
    <property type="match status" value="1"/>
</dbReference>
<evidence type="ECO:0000256" key="2">
    <source>
        <dbReference type="ARBA" id="ARBA00012438"/>
    </source>
</evidence>
<dbReference type="PANTHER" id="PTHR43547">
    <property type="entry name" value="TWO-COMPONENT HISTIDINE KINASE"/>
    <property type="match status" value="1"/>
</dbReference>
<feature type="domain" description="Histidine kinase" evidence="5">
    <location>
        <begin position="259"/>
        <end position="454"/>
    </location>
</feature>
<dbReference type="Proteomes" id="UP000325141">
    <property type="component" value="Unassembled WGS sequence"/>
</dbReference>
<dbReference type="EMBL" id="VWSG01000001">
    <property type="protein sequence ID" value="KAA5538081.1"/>
    <property type="molecule type" value="Genomic_DNA"/>
</dbReference>
<keyword evidence="4" id="KW-0472">Membrane</keyword>
<dbReference type="InterPro" id="IPR005467">
    <property type="entry name" value="His_kinase_dom"/>
</dbReference>
<gene>
    <name evidence="6" type="ORF">F0460_00315</name>
</gene>
<protein>
    <recommendedName>
        <fullName evidence="2">histidine kinase</fullName>
        <ecNumber evidence="2">2.7.13.3</ecNumber>
    </recommendedName>
</protein>
<accession>A0A5M6CS64</accession>
<proteinExistence type="predicted"/>
<evidence type="ECO:0000313" key="7">
    <source>
        <dbReference type="Proteomes" id="UP000325141"/>
    </source>
</evidence>
<keyword evidence="4" id="KW-1133">Transmembrane helix</keyword>
<name>A0A5M6CS64_9FLAO</name>
<dbReference type="SUPFAM" id="SSF47384">
    <property type="entry name" value="Homodimeric domain of signal transducing histidine kinase"/>
    <property type="match status" value="1"/>
</dbReference>
<keyword evidence="6" id="KW-0808">Transferase</keyword>
<dbReference type="PANTHER" id="PTHR43547:SF2">
    <property type="entry name" value="HYBRID SIGNAL TRANSDUCTION HISTIDINE KINASE C"/>
    <property type="match status" value="1"/>
</dbReference>
<keyword evidence="3" id="KW-0597">Phosphoprotein</keyword>
<sequence>MKNVRKHPIIYFSLLFVVLAAIQSYFLYNTVLLKKNEIKSKAKEIFEKSTVDYSFLEDTRWDESLHLWQEFDSKVAAQQHFETEMKLKNDSFARALRAYVKQQYKESGLELAFKKELLGVYDKTNNQQIVSKPIVIYATNPKPVENYLLSESKWESTQSNSTTETQRDTLNTKSFDDRIDIARTYEKSVSKTDERSYVIQQAMYYDILNMNMILFKELWGLFAVSIFIMIMVLVLYFQSYKKYNEQRKQVLLLHDTIDNISHEFKTPLATLKIASKQIQKAYSTETLTLMDRQINRLEHLLKPLNTEDLQNNHATKTQIVAFTDDYKTLYPHINWGISIESSNDELTVNAADIETILGNLMDNSIKYGGKSIQIKILQKENSLKIDVVDDGIGMAANEQKYIFDKYYRVPINNIHSVKGLGVGLYLVSKIVQKYQGIIQVKSNLGKGCHLSIEL</sequence>
<dbReference type="PRINTS" id="PR00344">
    <property type="entry name" value="BCTRLSENSOR"/>
</dbReference>
<evidence type="ECO:0000313" key="6">
    <source>
        <dbReference type="EMBL" id="KAA5538081.1"/>
    </source>
</evidence>
<dbReference type="InterPro" id="IPR036890">
    <property type="entry name" value="HATPase_C_sf"/>
</dbReference>
<keyword evidence="6" id="KW-0418">Kinase</keyword>
<organism evidence="6 7">
    <name type="scientific">Paenimyroides baculatum</name>
    <dbReference type="NCBI Taxonomy" id="2608000"/>
    <lineage>
        <taxon>Bacteria</taxon>
        <taxon>Pseudomonadati</taxon>
        <taxon>Bacteroidota</taxon>
        <taxon>Flavobacteriia</taxon>
        <taxon>Flavobacteriales</taxon>
        <taxon>Flavobacteriaceae</taxon>
        <taxon>Paenimyroides</taxon>
    </lineage>
</organism>
<reference evidence="6 7" key="1">
    <citation type="submission" date="2019-09" db="EMBL/GenBank/DDBJ databases">
        <title>Genome sequence and assembly of Flavobacterium sp.</title>
        <authorList>
            <person name="Chhetri G."/>
        </authorList>
    </citation>
    <scope>NUCLEOTIDE SEQUENCE [LARGE SCALE GENOMIC DNA]</scope>
    <source>
        <strain evidence="6 7">SNL9</strain>
    </source>
</reference>
<keyword evidence="7" id="KW-1185">Reference proteome</keyword>